<evidence type="ECO:0000259" key="1">
    <source>
        <dbReference type="Pfam" id="PF20415"/>
    </source>
</evidence>
<keyword evidence="3" id="KW-1185">Reference proteome</keyword>
<evidence type="ECO:0000313" key="3">
    <source>
        <dbReference type="Proteomes" id="UP000807469"/>
    </source>
</evidence>
<feature type="non-terminal residue" evidence="2">
    <location>
        <position position="1"/>
    </location>
</feature>
<dbReference type="OrthoDB" id="2783256at2759"/>
<name>A0A9P5YQZ9_9AGAR</name>
<comment type="caution">
    <text evidence="2">The sequence shown here is derived from an EMBL/GenBank/DDBJ whole genome shotgun (WGS) entry which is preliminary data.</text>
</comment>
<evidence type="ECO:0000313" key="2">
    <source>
        <dbReference type="EMBL" id="KAF9473503.1"/>
    </source>
</evidence>
<dbReference type="InterPro" id="IPR046522">
    <property type="entry name" value="DUF6699"/>
</dbReference>
<sequence length="117" mass="13869">HKTVSDRTWTEPAVTPPQALINVSIFNFPWKFNVYASSRPYVTFEDVVETIYRTLRMNITQPEFYAAGSSNDQRRASRAYETRYRRLLNTQLYEEEKRGGMKRVDFLMERTRFASLS</sequence>
<accession>A0A9P5YQZ9</accession>
<dbReference type="EMBL" id="MU155437">
    <property type="protein sequence ID" value="KAF9473503.1"/>
    <property type="molecule type" value="Genomic_DNA"/>
</dbReference>
<feature type="non-terminal residue" evidence="2">
    <location>
        <position position="117"/>
    </location>
</feature>
<dbReference type="Proteomes" id="UP000807469">
    <property type="component" value="Unassembled WGS sequence"/>
</dbReference>
<proteinExistence type="predicted"/>
<organism evidence="2 3">
    <name type="scientific">Pholiota conissans</name>
    <dbReference type="NCBI Taxonomy" id="109636"/>
    <lineage>
        <taxon>Eukaryota</taxon>
        <taxon>Fungi</taxon>
        <taxon>Dikarya</taxon>
        <taxon>Basidiomycota</taxon>
        <taxon>Agaricomycotina</taxon>
        <taxon>Agaricomycetes</taxon>
        <taxon>Agaricomycetidae</taxon>
        <taxon>Agaricales</taxon>
        <taxon>Agaricineae</taxon>
        <taxon>Strophariaceae</taxon>
        <taxon>Pholiota</taxon>
    </lineage>
</organism>
<dbReference type="AlphaFoldDB" id="A0A9P5YQZ9"/>
<gene>
    <name evidence="2" type="ORF">BDN70DRAFT_789388</name>
</gene>
<feature type="domain" description="DUF6699" evidence="1">
    <location>
        <begin position="7"/>
        <end position="116"/>
    </location>
</feature>
<reference evidence="2" key="1">
    <citation type="submission" date="2020-11" db="EMBL/GenBank/DDBJ databases">
        <authorList>
            <consortium name="DOE Joint Genome Institute"/>
            <person name="Ahrendt S."/>
            <person name="Riley R."/>
            <person name="Andreopoulos W."/>
            <person name="Labutti K."/>
            <person name="Pangilinan J."/>
            <person name="Ruiz-Duenas F.J."/>
            <person name="Barrasa J.M."/>
            <person name="Sanchez-Garcia M."/>
            <person name="Camarero S."/>
            <person name="Miyauchi S."/>
            <person name="Serrano A."/>
            <person name="Linde D."/>
            <person name="Babiker R."/>
            <person name="Drula E."/>
            <person name="Ayuso-Fernandez I."/>
            <person name="Pacheco R."/>
            <person name="Padilla G."/>
            <person name="Ferreira P."/>
            <person name="Barriuso J."/>
            <person name="Kellner H."/>
            <person name="Castanera R."/>
            <person name="Alfaro M."/>
            <person name="Ramirez L."/>
            <person name="Pisabarro A.G."/>
            <person name="Kuo A."/>
            <person name="Tritt A."/>
            <person name="Lipzen A."/>
            <person name="He G."/>
            <person name="Yan M."/>
            <person name="Ng V."/>
            <person name="Cullen D."/>
            <person name="Martin F."/>
            <person name="Rosso M.-N."/>
            <person name="Henrissat B."/>
            <person name="Hibbett D."/>
            <person name="Martinez A.T."/>
            <person name="Grigoriev I.V."/>
        </authorList>
    </citation>
    <scope>NUCLEOTIDE SEQUENCE</scope>
    <source>
        <strain evidence="2">CIRM-BRFM 674</strain>
    </source>
</reference>
<protein>
    <recommendedName>
        <fullName evidence="1">DUF6699 domain-containing protein</fullName>
    </recommendedName>
</protein>
<dbReference type="Pfam" id="PF20415">
    <property type="entry name" value="DUF6699"/>
    <property type="match status" value="1"/>
</dbReference>